<organism evidence="1">
    <name type="scientific">human gut metagenome</name>
    <dbReference type="NCBI Taxonomy" id="408170"/>
    <lineage>
        <taxon>unclassified sequences</taxon>
        <taxon>metagenomes</taxon>
        <taxon>organismal metagenomes</taxon>
    </lineage>
</organism>
<dbReference type="AlphaFoldDB" id="K1SYS7"/>
<name>K1SYS7_9ZZZZ</name>
<comment type="caution">
    <text evidence="1">The sequence shown here is derived from an EMBL/GenBank/DDBJ whole genome shotgun (WGS) entry which is preliminary data.</text>
</comment>
<gene>
    <name evidence="1" type="ORF">LEA_11658</name>
</gene>
<sequence>MLEPAKQEYRALAMIEGMQDLCVFSPGADTYFPLHINPFQFPVGLTLAEHIANLNAVFAGAFELIPPSPFLIDGCIEKVYLDKGWNINERNDGTKEYPTMQELYDSLKVAVEESGYEGESKANIRSVMEVRIGSLLRREIGHVYNVRRSSVEPEDWLSRPVIIELESLGEGPANFMSLLISTLIREVLKIRKTSDVVKDEIKKLKGR</sequence>
<accession>K1SYS7</accession>
<evidence type="ECO:0000313" key="1">
    <source>
        <dbReference type="EMBL" id="EKC62798.1"/>
    </source>
</evidence>
<reference evidence="1" key="1">
    <citation type="journal article" date="2013" name="Environ. Microbiol.">
        <title>Microbiota from the distal guts of lean and obese adolescents exhibit partial functional redundancy besides clear differences in community structure.</title>
        <authorList>
            <person name="Ferrer M."/>
            <person name="Ruiz A."/>
            <person name="Lanza F."/>
            <person name="Haange S.B."/>
            <person name="Oberbach A."/>
            <person name="Till H."/>
            <person name="Bargiela R."/>
            <person name="Campoy C."/>
            <person name="Segura M.T."/>
            <person name="Richter M."/>
            <person name="von Bergen M."/>
            <person name="Seifert J."/>
            <person name="Suarez A."/>
        </authorList>
    </citation>
    <scope>NUCLEOTIDE SEQUENCE</scope>
</reference>
<proteinExistence type="predicted"/>
<protein>
    <submittedName>
        <fullName evidence="1">ATPase</fullName>
    </submittedName>
</protein>
<dbReference type="EMBL" id="AJWY01007867">
    <property type="protein sequence ID" value="EKC62798.1"/>
    <property type="molecule type" value="Genomic_DNA"/>
</dbReference>